<reference evidence="1" key="1">
    <citation type="submission" date="2022-07" db="EMBL/GenBank/DDBJ databases">
        <title>Complete genome of MD9.</title>
        <authorList>
            <person name="Cao G."/>
        </authorList>
    </citation>
    <scope>NUCLEOTIDE SEQUENCE</scope>
    <source>
        <strain evidence="1">MD9</strain>
    </source>
</reference>
<sequence>MTKGLPDPPVRATTASSSFSTCECSHPPLFAVRSGVDYEDALVHLSTLLKGAFATNLKALELGQGDLS</sequence>
<evidence type="ECO:0000313" key="2">
    <source>
        <dbReference type="Proteomes" id="UP001058744"/>
    </source>
</evidence>
<protein>
    <submittedName>
        <fullName evidence="1">DUF3077 domain-containing protein</fullName>
    </submittedName>
</protein>
<evidence type="ECO:0000313" key="1">
    <source>
        <dbReference type="EMBL" id="UUC16557.1"/>
    </source>
</evidence>
<organism evidence="1 2">
    <name type="scientific">Pseudomonas asiatica</name>
    <dbReference type="NCBI Taxonomy" id="2219225"/>
    <lineage>
        <taxon>Bacteria</taxon>
        <taxon>Pseudomonadati</taxon>
        <taxon>Pseudomonadota</taxon>
        <taxon>Gammaproteobacteria</taxon>
        <taxon>Pseudomonadales</taxon>
        <taxon>Pseudomonadaceae</taxon>
        <taxon>Pseudomonas</taxon>
    </lineage>
</organism>
<accession>A0AAJ5LC12</accession>
<name>A0AAJ5LC12_9PSED</name>
<dbReference type="EMBL" id="CP101700">
    <property type="protein sequence ID" value="UUC16557.1"/>
    <property type="molecule type" value="Genomic_DNA"/>
</dbReference>
<proteinExistence type="predicted"/>
<gene>
    <name evidence="1" type="ORF">NOV18_14925</name>
</gene>
<dbReference type="Proteomes" id="UP001058744">
    <property type="component" value="Chromosome"/>
</dbReference>
<dbReference type="AlphaFoldDB" id="A0AAJ5LC12"/>